<keyword evidence="2" id="KW-1185">Reference proteome</keyword>
<organism evidence="1 2">
    <name type="scientific">Hymenobacter gummosus</name>
    <dbReference type="NCBI Taxonomy" id="1776032"/>
    <lineage>
        <taxon>Bacteria</taxon>
        <taxon>Pseudomonadati</taxon>
        <taxon>Bacteroidota</taxon>
        <taxon>Cytophagia</taxon>
        <taxon>Cytophagales</taxon>
        <taxon>Hymenobacteraceae</taxon>
        <taxon>Hymenobacter</taxon>
    </lineage>
</organism>
<dbReference type="RefSeq" id="WP_126696083.1">
    <property type="nucleotide sequence ID" value="NZ_RXOF01000021.1"/>
</dbReference>
<gene>
    <name evidence="1" type="ORF">EJV47_25670</name>
</gene>
<dbReference type="Gene3D" id="1.20.1440.60">
    <property type="entry name" value="23S rRNA-intervening sequence"/>
    <property type="match status" value="1"/>
</dbReference>
<dbReference type="PANTHER" id="PTHR38471">
    <property type="entry name" value="FOUR HELIX BUNDLE PROTEIN"/>
    <property type="match status" value="1"/>
</dbReference>
<dbReference type="Proteomes" id="UP000282184">
    <property type="component" value="Unassembled WGS sequence"/>
</dbReference>
<dbReference type="SUPFAM" id="SSF158446">
    <property type="entry name" value="IVS-encoded protein-like"/>
    <property type="match status" value="1"/>
</dbReference>
<accession>A0A3S0H599</accession>
<name>A0A3S0H599_9BACT</name>
<comment type="caution">
    <text evidence="1">The sequence shown here is derived from an EMBL/GenBank/DDBJ whole genome shotgun (WGS) entry which is preliminary data.</text>
</comment>
<evidence type="ECO:0000313" key="2">
    <source>
        <dbReference type="Proteomes" id="UP000282184"/>
    </source>
</evidence>
<evidence type="ECO:0000313" key="1">
    <source>
        <dbReference type="EMBL" id="RTQ45270.1"/>
    </source>
</evidence>
<sequence>MKQENIILEKSYLFSVRIIRLYQHLMRERCPLRLADQIVGSGTAIGSNVEEAVGGQSRRDFVSKCSIAYKEARETHYWLRLLRDTNYLTLRQADSLLQDCEELLKILTAIIRSAKEDM</sequence>
<dbReference type="AlphaFoldDB" id="A0A3S0H599"/>
<dbReference type="EMBL" id="RXOF01000021">
    <property type="protein sequence ID" value="RTQ45270.1"/>
    <property type="molecule type" value="Genomic_DNA"/>
</dbReference>
<dbReference type="NCBIfam" id="TIGR02436">
    <property type="entry name" value="four helix bundle protein"/>
    <property type="match status" value="1"/>
</dbReference>
<dbReference type="InterPro" id="IPR036583">
    <property type="entry name" value="23S_rRNA_IVS_sf"/>
</dbReference>
<reference evidence="1 2" key="1">
    <citation type="submission" date="2018-12" db="EMBL/GenBank/DDBJ databases">
        <title>Hymenobacter gummosus sp. nov., isolated from a spring.</title>
        <authorList>
            <person name="Nie L."/>
        </authorList>
    </citation>
    <scope>NUCLEOTIDE SEQUENCE [LARGE SCALE GENOMIC DNA]</scope>
    <source>
        <strain evidence="1 2">KCTC 52166</strain>
    </source>
</reference>
<dbReference type="PANTHER" id="PTHR38471:SF2">
    <property type="entry name" value="FOUR HELIX BUNDLE PROTEIN"/>
    <property type="match status" value="1"/>
</dbReference>
<dbReference type="PIRSF" id="PIRSF035652">
    <property type="entry name" value="CHP02436"/>
    <property type="match status" value="1"/>
</dbReference>
<dbReference type="InterPro" id="IPR012657">
    <property type="entry name" value="23S_rRNA-intervening_sequence"/>
</dbReference>
<dbReference type="Pfam" id="PF05635">
    <property type="entry name" value="23S_rRNA_IVP"/>
    <property type="match status" value="1"/>
</dbReference>
<dbReference type="OrthoDB" id="285993at2"/>
<proteinExistence type="predicted"/>
<protein>
    <submittedName>
        <fullName evidence="1">Four helix bundle protein</fullName>
    </submittedName>
</protein>